<keyword evidence="2" id="KW-1185">Reference proteome</keyword>
<dbReference type="Proteomes" id="UP000295252">
    <property type="component" value="Unassembled WGS sequence"/>
</dbReference>
<dbReference type="Gramene" id="CDP17431">
    <property type="protein sequence ID" value="CDP17431"/>
    <property type="gene ID" value="GSCOC_T00002969001"/>
</dbReference>
<sequence>MRLPLLHEESRCENRKKGNRILHPYLPQKGLNSASTPALCLDLDDIQYHVPMFLYVYRLMVCNFLFSNLDQVSSIYKHGGKGRALSSIESCPIRAHSLPPRTFLLDA</sequence>
<protein>
    <submittedName>
        <fullName evidence="1">DH200=94 genomic scaffold, scaffold_159</fullName>
    </submittedName>
</protein>
<proteinExistence type="predicted"/>
<dbReference type="AlphaFoldDB" id="A0A068V9T3"/>
<reference evidence="2" key="1">
    <citation type="journal article" date="2014" name="Science">
        <title>The coffee genome provides insight into the convergent evolution of caffeine biosynthesis.</title>
        <authorList>
            <person name="Denoeud F."/>
            <person name="Carretero-Paulet L."/>
            <person name="Dereeper A."/>
            <person name="Droc G."/>
            <person name="Guyot R."/>
            <person name="Pietrella M."/>
            <person name="Zheng C."/>
            <person name="Alberti A."/>
            <person name="Anthony F."/>
            <person name="Aprea G."/>
            <person name="Aury J.M."/>
            <person name="Bento P."/>
            <person name="Bernard M."/>
            <person name="Bocs S."/>
            <person name="Campa C."/>
            <person name="Cenci A."/>
            <person name="Combes M.C."/>
            <person name="Crouzillat D."/>
            <person name="Da Silva C."/>
            <person name="Daddiego L."/>
            <person name="De Bellis F."/>
            <person name="Dussert S."/>
            <person name="Garsmeur O."/>
            <person name="Gayraud T."/>
            <person name="Guignon V."/>
            <person name="Jahn K."/>
            <person name="Jamilloux V."/>
            <person name="Joet T."/>
            <person name="Labadie K."/>
            <person name="Lan T."/>
            <person name="Leclercq J."/>
            <person name="Lepelley M."/>
            <person name="Leroy T."/>
            <person name="Li L.T."/>
            <person name="Librado P."/>
            <person name="Lopez L."/>
            <person name="Munoz A."/>
            <person name="Noel B."/>
            <person name="Pallavicini A."/>
            <person name="Perrotta G."/>
            <person name="Poncet V."/>
            <person name="Pot D."/>
            <person name="Priyono X."/>
            <person name="Rigoreau M."/>
            <person name="Rouard M."/>
            <person name="Rozas J."/>
            <person name="Tranchant-Dubreuil C."/>
            <person name="VanBuren R."/>
            <person name="Zhang Q."/>
            <person name="Andrade A.C."/>
            <person name="Argout X."/>
            <person name="Bertrand B."/>
            <person name="de Kochko A."/>
            <person name="Graziosi G."/>
            <person name="Henry R.J."/>
            <person name="Jayarama X."/>
            <person name="Ming R."/>
            <person name="Nagai C."/>
            <person name="Rounsley S."/>
            <person name="Sankoff D."/>
            <person name="Giuliano G."/>
            <person name="Albert V.A."/>
            <person name="Wincker P."/>
            <person name="Lashermes P."/>
        </authorList>
    </citation>
    <scope>NUCLEOTIDE SEQUENCE [LARGE SCALE GENOMIC DNA]</scope>
    <source>
        <strain evidence="2">cv. DH200-94</strain>
    </source>
</reference>
<organism evidence="1 2">
    <name type="scientific">Coffea canephora</name>
    <name type="common">Robusta coffee</name>
    <dbReference type="NCBI Taxonomy" id="49390"/>
    <lineage>
        <taxon>Eukaryota</taxon>
        <taxon>Viridiplantae</taxon>
        <taxon>Streptophyta</taxon>
        <taxon>Embryophyta</taxon>
        <taxon>Tracheophyta</taxon>
        <taxon>Spermatophyta</taxon>
        <taxon>Magnoliopsida</taxon>
        <taxon>eudicotyledons</taxon>
        <taxon>Gunneridae</taxon>
        <taxon>Pentapetalae</taxon>
        <taxon>asterids</taxon>
        <taxon>lamiids</taxon>
        <taxon>Gentianales</taxon>
        <taxon>Rubiaceae</taxon>
        <taxon>Ixoroideae</taxon>
        <taxon>Gardenieae complex</taxon>
        <taxon>Bertiereae - Coffeeae clade</taxon>
        <taxon>Coffeeae</taxon>
        <taxon>Coffea</taxon>
    </lineage>
</organism>
<dbReference type="InParanoid" id="A0A068V9T3"/>
<evidence type="ECO:0000313" key="1">
    <source>
        <dbReference type="EMBL" id="CDP17431.1"/>
    </source>
</evidence>
<gene>
    <name evidence="1" type="ORF">GSCOC_T00002969001</name>
</gene>
<name>A0A068V9T3_COFCA</name>
<dbReference type="EMBL" id="HG739243">
    <property type="protein sequence ID" value="CDP17431.1"/>
    <property type="molecule type" value="Genomic_DNA"/>
</dbReference>
<evidence type="ECO:0000313" key="2">
    <source>
        <dbReference type="Proteomes" id="UP000295252"/>
    </source>
</evidence>
<accession>A0A068V9T3</accession>